<organism evidence="2 3">
    <name type="scientific">Mesorhabditis belari</name>
    <dbReference type="NCBI Taxonomy" id="2138241"/>
    <lineage>
        <taxon>Eukaryota</taxon>
        <taxon>Metazoa</taxon>
        <taxon>Ecdysozoa</taxon>
        <taxon>Nematoda</taxon>
        <taxon>Chromadorea</taxon>
        <taxon>Rhabditida</taxon>
        <taxon>Rhabditina</taxon>
        <taxon>Rhabditomorpha</taxon>
        <taxon>Rhabditoidea</taxon>
        <taxon>Rhabditidae</taxon>
        <taxon>Mesorhabditinae</taxon>
        <taxon>Mesorhabditis</taxon>
    </lineage>
</organism>
<dbReference type="WBParaSite" id="MBELARI_LOCUS21481">
    <property type="protein sequence ID" value="MBELARI_LOCUS21481"/>
    <property type="gene ID" value="MBELARI_LOCUS21481"/>
</dbReference>
<accession>A0AAF3F4M2</accession>
<reference evidence="3" key="1">
    <citation type="submission" date="2024-02" db="UniProtKB">
        <authorList>
            <consortium name="WormBaseParasite"/>
        </authorList>
    </citation>
    <scope>IDENTIFICATION</scope>
</reference>
<protein>
    <submittedName>
        <fullName evidence="3">Uncharacterized protein</fullName>
    </submittedName>
</protein>
<evidence type="ECO:0000256" key="1">
    <source>
        <dbReference type="SAM" id="MobiDB-lite"/>
    </source>
</evidence>
<proteinExistence type="predicted"/>
<evidence type="ECO:0000313" key="3">
    <source>
        <dbReference type="WBParaSite" id="MBELARI_LOCUS21481"/>
    </source>
</evidence>
<feature type="region of interest" description="Disordered" evidence="1">
    <location>
        <begin position="1"/>
        <end position="39"/>
    </location>
</feature>
<dbReference type="Proteomes" id="UP000887575">
    <property type="component" value="Unassembled WGS sequence"/>
</dbReference>
<sequence>MLKRRNLQIDPNYENRPLKNFNSTQTKRKTADPWGDPVPSSEEDSYWCYICIDQNGHSSSPALLAHLLQKQMRVPLAPSCSLDRYAYQIMCKGPCVVAMYTRGREFLGYLRDCASAAAFKAFSEQQLSQFPQPAPQVIGLGQDIYVELSICRGDYCNTDVRQTTRRARIPKNRLDAQNDHEVRVV</sequence>
<evidence type="ECO:0000313" key="2">
    <source>
        <dbReference type="Proteomes" id="UP000887575"/>
    </source>
</evidence>
<dbReference type="AlphaFoldDB" id="A0AAF3F4M2"/>
<name>A0AAF3F4M2_9BILA</name>
<keyword evidence="2" id="KW-1185">Reference proteome</keyword>